<keyword evidence="2" id="KW-1185">Reference proteome</keyword>
<organism evidence="1 2">
    <name type="scientific">Reichenbachiella agarivorans</name>
    <dbReference type="NCBI Taxonomy" id="2979464"/>
    <lineage>
        <taxon>Bacteria</taxon>
        <taxon>Pseudomonadati</taxon>
        <taxon>Bacteroidota</taxon>
        <taxon>Cytophagia</taxon>
        <taxon>Cytophagales</taxon>
        <taxon>Reichenbachiellaceae</taxon>
        <taxon>Reichenbachiella</taxon>
    </lineage>
</organism>
<protein>
    <submittedName>
        <fullName evidence="1">Uncharacterized protein</fullName>
    </submittedName>
</protein>
<proteinExistence type="predicted"/>
<reference evidence="1" key="1">
    <citation type="submission" date="2022-09" db="EMBL/GenBank/DDBJ databases">
        <title>Comparative genomics and taxonomic characterization of three novel marine species of genus Reichenbachiella exhibiting antioxidant and polysaccharide degradation activities.</title>
        <authorList>
            <person name="Muhammad N."/>
            <person name="Lee Y.-J."/>
            <person name="Ko J."/>
            <person name="Kim S.-G."/>
        </authorList>
    </citation>
    <scope>NUCLEOTIDE SEQUENCE</scope>
    <source>
        <strain evidence="1">BKB1-1</strain>
    </source>
</reference>
<name>A0ABY6CXW9_9BACT</name>
<dbReference type="EMBL" id="CP106679">
    <property type="protein sequence ID" value="UXP33060.1"/>
    <property type="molecule type" value="Genomic_DNA"/>
</dbReference>
<accession>A0ABY6CXW9</accession>
<dbReference type="RefSeq" id="WP_262310489.1">
    <property type="nucleotide sequence ID" value="NZ_CP106679.1"/>
</dbReference>
<sequence>MNIIWYNSELKAYSTGSSADYIKQITAAQSPSSLIILMKFDSKSKNLANKVLKQLNLVNTEMKKTWLVS</sequence>
<gene>
    <name evidence="1" type="ORF">N6H18_03695</name>
</gene>
<evidence type="ECO:0000313" key="1">
    <source>
        <dbReference type="EMBL" id="UXP33060.1"/>
    </source>
</evidence>
<evidence type="ECO:0000313" key="2">
    <source>
        <dbReference type="Proteomes" id="UP001065174"/>
    </source>
</evidence>
<dbReference type="Proteomes" id="UP001065174">
    <property type="component" value="Chromosome"/>
</dbReference>